<proteinExistence type="predicted"/>
<evidence type="ECO:0000313" key="2">
    <source>
        <dbReference type="Proteomes" id="UP001184614"/>
    </source>
</evidence>
<gene>
    <name evidence="1" type="ORF">J2782_003536</name>
</gene>
<evidence type="ECO:0000313" key="1">
    <source>
        <dbReference type="EMBL" id="MDR6433790.1"/>
    </source>
</evidence>
<dbReference type="Proteomes" id="UP001184614">
    <property type="component" value="Unassembled WGS sequence"/>
</dbReference>
<comment type="caution">
    <text evidence="1">The sequence shown here is derived from an EMBL/GenBank/DDBJ whole genome shotgun (WGS) entry which is preliminary data.</text>
</comment>
<protein>
    <submittedName>
        <fullName evidence="1">Uncharacterized protein</fullName>
    </submittedName>
</protein>
<organism evidence="1 2">
    <name type="scientific">Brucella pseudogrignonensis</name>
    <dbReference type="NCBI Taxonomy" id="419475"/>
    <lineage>
        <taxon>Bacteria</taxon>
        <taxon>Pseudomonadati</taxon>
        <taxon>Pseudomonadota</taxon>
        <taxon>Alphaproteobacteria</taxon>
        <taxon>Hyphomicrobiales</taxon>
        <taxon>Brucellaceae</taxon>
        <taxon>Brucella/Ochrobactrum group</taxon>
        <taxon>Brucella</taxon>
    </lineage>
</organism>
<reference evidence="1 2" key="1">
    <citation type="submission" date="2023-07" db="EMBL/GenBank/DDBJ databases">
        <title>Sorghum-associated microbial communities from plants grown in Nebraska, USA.</title>
        <authorList>
            <person name="Schachtman D."/>
        </authorList>
    </citation>
    <scope>NUCLEOTIDE SEQUENCE [LARGE SCALE GENOMIC DNA]</scope>
    <source>
        <strain evidence="1 2">DS1730</strain>
    </source>
</reference>
<name>A0ABU1MDA7_9HYPH</name>
<sequence>MNDLHVAQIIRTPALTGVQMRVLTIVLPDRN</sequence>
<keyword evidence="2" id="KW-1185">Reference proteome</keyword>
<dbReference type="EMBL" id="JAVDQT010000007">
    <property type="protein sequence ID" value="MDR6433790.1"/>
    <property type="molecule type" value="Genomic_DNA"/>
</dbReference>
<accession>A0ABU1MDA7</accession>